<gene>
    <name evidence="8" type="ORF">SAMN04487991_3449</name>
</gene>
<reference evidence="9" key="1">
    <citation type="submission" date="2016-10" db="EMBL/GenBank/DDBJ databases">
        <authorList>
            <person name="Varghese N."/>
            <person name="Submissions S."/>
        </authorList>
    </citation>
    <scope>NUCLEOTIDE SEQUENCE [LARGE SCALE GENOMIC DNA]</scope>
    <source>
        <strain evidence="9">DSM 26471</strain>
    </source>
</reference>
<dbReference type="Gene3D" id="1.10.10.10">
    <property type="entry name" value="Winged helix-like DNA-binding domain superfamily/Winged helix DNA-binding domain"/>
    <property type="match status" value="1"/>
</dbReference>
<dbReference type="Gene3D" id="3.40.190.290">
    <property type="match status" value="1"/>
</dbReference>
<name>A0A1I3VQJ9_9RHOB</name>
<keyword evidence="9" id="KW-1185">Reference proteome</keyword>
<dbReference type="Pfam" id="PF03466">
    <property type="entry name" value="LysR_substrate"/>
    <property type="match status" value="1"/>
</dbReference>
<evidence type="ECO:0000256" key="2">
    <source>
        <dbReference type="ARBA" id="ARBA00023015"/>
    </source>
</evidence>
<dbReference type="GO" id="GO:0003700">
    <property type="term" value="F:DNA-binding transcription factor activity"/>
    <property type="evidence" value="ECO:0007669"/>
    <property type="project" value="InterPro"/>
</dbReference>
<organism evidence="8 9">
    <name type="scientific">Celeribacter neptunius</name>
    <dbReference type="NCBI Taxonomy" id="588602"/>
    <lineage>
        <taxon>Bacteria</taxon>
        <taxon>Pseudomonadati</taxon>
        <taxon>Pseudomonadota</taxon>
        <taxon>Alphaproteobacteria</taxon>
        <taxon>Rhodobacterales</taxon>
        <taxon>Roseobacteraceae</taxon>
        <taxon>Celeribacter</taxon>
    </lineage>
</organism>
<dbReference type="CDD" id="cd08419">
    <property type="entry name" value="PBP2_CbbR_RubisCO_like"/>
    <property type="match status" value="1"/>
</dbReference>
<dbReference type="OrthoDB" id="9803735at2"/>
<dbReference type="EMBL" id="FORH01000007">
    <property type="protein sequence ID" value="SFJ96537.1"/>
    <property type="molecule type" value="Genomic_DNA"/>
</dbReference>
<dbReference type="SUPFAM" id="SSF53850">
    <property type="entry name" value="Periplasmic binding protein-like II"/>
    <property type="match status" value="1"/>
</dbReference>
<evidence type="ECO:0000256" key="1">
    <source>
        <dbReference type="ARBA" id="ARBA00009437"/>
    </source>
</evidence>
<keyword evidence="2" id="KW-0805">Transcription regulation</keyword>
<dbReference type="PRINTS" id="PR00039">
    <property type="entry name" value="HTHLYSR"/>
</dbReference>
<evidence type="ECO:0000256" key="6">
    <source>
        <dbReference type="ARBA" id="ARBA00043141"/>
    </source>
</evidence>
<dbReference type="Proteomes" id="UP000199630">
    <property type="component" value="Unassembled WGS sequence"/>
</dbReference>
<dbReference type="InterPro" id="IPR005119">
    <property type="entry name" value="LysR_subst-bd"/>
</dbReference>
<dbReference type="FunFam" id="1.10.10.10:FF:000001">
    <property type="entry name" value="LysR family transcriptional regulator"/>
    <property type="match status" value="1"/>
</dbReference>
<sequence>MTKFIPPTFQQMRLFEAVARHGSITRAAEEVHLTQPSVSMQVKTLEEKIGLPLTEQIGKRLHLTRAGEEVAAASRDILARLGEMEVALEDMKHEVAGPLSIAVVSTAKYFLPQLLGDFKRRHPKVEPRLQITNRETVLDRLGANADDLYIMGQPPQGQPVQAEPFLENVITFVARPDHPLAGTKHIPLSRIAEENVIRREPGSGTRQAIEKLFQAAHVELIPHMEFDDADAIKQGVISGLGIAYLSLHALRLELAAGELVVLDVEGFPLRRRWYALHREGKRLSTAAQSFLDFLQQESGRTRSETEPGPR</sequence>
<dbReference type="InterPro" id="IPR000847">
    <property type="entry name" value="LysR_HTH_N"/>
</dbReference>
<keyword evidence="4" id="KW-0804">Transcription</keyword>
<comment type="similarity">
    <text evidence="1">Belongs to the LysR transcriptional regulatory family.</text>
</comment>
<dbReference type="PANTHER" id="PTHR30126:SF5">
    <property type="entry name" value="HTH-TYPE TRANSCRIPTIONAL ACTIVATOR CMPR"/>
    <property type="match status" value="1"/>
</dbReference>
<keyword evidence="3 8" id="KW-0238">DNA-binding</keyword>
<dbReference type="STRING" id="588602.SAMN04487991_3449"/>
<evidence type="ECO:0000256" key="5">
    <source>
        <dbReference type="ARBA" id="ARBA00039279"/>
    </source>
</evidence>
<protein>
    <recommendedName>
        <fullName evidence="5">HTH-type transcriptional regulator CbbR</fullName>
    </recommendedName>
    <alternativeName>
        <fullName evidence="6">RuBisCO operon transcriptional regulator</fullName>
    </alternativeName>
</protein>
<dbReference type="Pfam" id="PF00126">
    <property type="entry name" value="HTH_1"/>
    <property type="match status" value="1"/>
</dbReference>
<dbReference type="InterPro" id="IPR036390">
    <property type="entry name" value="WH_DNA-bd_sf"/>
</dbReference>
<evidence type="ECO:0000256" key="4">
    <source>
        <dbReference type="ARBA" id="ARBA00023163"/>
    </source>
</evidence>
<evidence type="ECO:0000256" key="3">
    <source>
        <dbReference type="ARBA" id="ARBA00023125"/>
    </source>
</evidence>
<accession>A0A1I3VQJ9</accession>
<evidence type="ECO:0000259" key="7">
    <source>
        <dbReference type="PROSITE" id="PS50931"/>
    </source>
</evidence>
<dbReference type="RefSeq" id="WP_090061943.1">
    <property type="nucleotide sequence ID" value="NZ_FORH01000007.1"/>
</dbReference>
<feature type="domain" description="HTH lysR-type" evidence="7">
    <location>
        <begin position="7"/>
        <end position="64"/>
    </location>
</feature>
<dbReference type="PROSITE" id="PS50931">
    <property type="entry name" value="HTH_LYSR"/>
    <property type="match status" value="1"/>
</dbReference>
<dbReference type="InterPro" id="IPR036388">
    <property type="entry name" value="WH-like_DNA-bd_sf"/>
</dbReference>
<evidence type="ECO:0000313" key="9">
    <source>
        <dbReference type="Proteomes" id="UP000199630"/>
    </source>
</evidence>
<dbReference type="SUPFAM" id="SSF46785">
    <property type="entry name" value="Winged helix' DNA-binding domain"/>
    <property type="match status" value="1"/>
</dbReference>
<proteinExistence type="inferred from homology"/>
<dbReference type="GO" id="GO:0000976">
    <property type="term" value="F:transcription cis-regulatory region binding"/>
    <property type="evidence" value="ECO:0007669"/>
    <property type="project" value="TreeGrafter"/>
</dbReference>
<dbReference type="AlphaFoldDB" id="A0A1I3VQJ9"/>
<evidence type="ECO:0000313" key="8">
    <source>
        <dbReference type="EMBL" id="SFJ96537.1"/>
    </source>
</evidence>
<dbReference type="PANTHER" id="PTHR30126">
    <property type="entry name" value="HTH-TYPE TRANSCRIPTIONAL REGULATOR"/>
    <property type="match status" value="1"/>
</dbReference>